<keyword evidence="1" id="KW-0472">Membrane</keyword>
<name>A0A494XMV2_9BURK</name>
<dbReference type="AlphaFoldDB" id="A0A494XMV2"/>
<keyword evidence="1" id="KW-0812">Transmembrane</keyword>
<evidence type="ECO:0000313" key="3">
    <source>
        <dbReference type="Proteomes" id="UP000280434"/>
    </source>
</evidence>
<accession>A0A494XMV2</accession>
<dbReference type="OrthoDB" id="9807787at2"/>
<proteinExistence type="predicted"/>
<keyword evidence="1" id="KW-1133">Transmembrane helix</keyword>
<feature type="transmembrane region" description="Helical" evidence="1">
    <location>
        <begin position="47"/>
        <end position="67"/>
    </location>
</feature>
<feature type="transmembrane region" description="Helical" evidence="1">
    <location>
        <begin position="170"/>
        <end position="188"/>
    </location>
</feature>
<comment type="caution">
    <text evidence="2">The sequence shown here is derived from an EMBL/GenBank/DDBJ whole genome shotgun (WGS) entry which is preliminary data.</text>
</comment>
<sequence>MDRNDLIACHECDALLHKPRLAAKCNACCPRCGATLYRASSIHLERICALTLGALITFLIAQAFPIVEIDMSGVTSQTTLIGALVALWNEDMQLVAIAVFCSTILFPLTELVALLYVLLPIRAGVVPPGFHRVLRAIRFVRPWGMIEVLMLGILVTIVKMTSLARVVPEAALFAFGALTLMLAVVVMFDPHTIWDLADALPSRRAGGTLAPDAPRGACDNGPGSR</sequence>
<gene>
    <name evidence="2" type="ORF">D7S89_08425</name>
</gene>
<dbReference type="EMBL" id="RBZV01000002">
    <property type="protein sequence ID" value="RKP51061.1"/>
    <property type="molecule type" value="Genomic_DNA"/>
</dbReference>
<feature type="transmembrane region" description="Helical" evidence="1">
    <location>
        <begin position="94"/>
        <end position="119"/>
    </location>
</feature>
<keyword evidence="3" id="KW-1185">Reference proteome</keyword>
<organism evidence="2 3">
    <name type="scientific">Trinickia fusca</name>
    <dbReference type="NCBI Taxonomy" id="2419777"/>
    <lineage>
        <taxon>Bacteria</taxon>
        <taxon>Pseudomonadati</taxon>
        <taxon>Pseudomonadota</taxon>
        <taxon>Betaproteobacteria</taxon>
        <taxon>Burkholderiales</taxon>
        <taxon>Burkholderiaceae</taxon>
        <taxon>Trinickia</taxon>
    </lineage>
</organism>
<reference evidence="2 3" key="1">
    <citation type="submission" date="2018-10" db="EMBL/GenBank/DDBJ databases">
        <title>Paraburkholderia sp. 7MK8-2, isolated from soil.</title>
        <authorList>
            <person name="Gao Z.-H."/>
            <person name="Qiu L.-H."/>
        </authorList>
    </citation>
    <scope>NUCLEOTIDE SEQUENCE [LARGE SCALE GENOMIC DNA]</scope>
    <source>
        <strain evidence="2 3">7MK8-2</strain>
    </source>
</reference>
<evidence type="ECO:0000313" key="2">
    <source>
        <dbReference type="EMBL" id="RKP51061.1"/>
    </source>
</evidence>
<feature type="transmembrane region" description="Helical" evidence="1">
    <location>
        <begin position="139"/>
        <end position="158"/>
    </location>
</feature>
<protein>
    <submittedName>
        <fullName evidence="2">Paraquat-inducible protein A</fullName>
    </submittedName>
</protein>
<dbReference type="Proteomes" id="UP000280434">
    <property type="component" value="Unassembled WGS sequence"/>
</dbReference>
<dbReference type="RefSeq" id="WP_121277145.1">
    <property type="nucleotide sequence ID" value="NZ_RBZV01000002.1"/>
</dbReference>
<dbReference type="InterPro" id="IPR007498">
    <property type="entry name" value="PqiA-like"/>
</dbReference>
<evidence type="ECO:0000256" key="1">
    <source>
        <dbReference type="SAM" id="Phobius"/>
    </source>
</evidence>
<dbReference type="Pfam" id="PF04403">
    <property type="entry name" value="PqiA"/>
    <property type="match status" value="1"/>
</dbReference>